<organism evidence="6 7">
    <name type="scientific">Xanthomonas graminis pv. phlei</name>
    <dbReference type="NCBI Taxonomy" id="487906"/>
    <lineage>
        <taxon>Bacteria</taxon>
        <taxon>Pseudomonadati</taxon>
        <taxon>Pseudomonadota</taxon>
        <taxon>Gammaproteobacteria</taxon>
        <taxon>Lysobacterales</taxon>
        <taxon>Lysobacteraceae</taxon>
        <taxon>Xanthomonas</taxon>
        <taxon>Xanthomonas translucens group</taxon>
        <taxon>Xanthomonas graminis</taxon>
    </lineage>
</organism>
<dbReference type="CDD" id="cd00305">
    <property type="entry name" value="Cu-Zn_Superoxide_Dismutase"/>
    <property type="match status" value="1"/>
</dbReference>
<evidence type="ECO:0000256" key="2">
    <source>
        <dbReference type="RuleBase" id="RU000393"/>
    </source>
</evidence>
<comment type="function">
    <text evidence="2">Destroys radicals which are normally produced within the cells and which are toxic to biological systems.</text>
</comment>
<evidence type="ECO:0000256" key="4">
    <source>
        <dbReference type="SAM" id="SignalP"/>
    </source>
</evidence>
<feature type="chain" id="PRO_5005493208" description="Superoxide dismutase [Cu-Zn]" evidence="4">
    <location>
        <begin position="18"/>
        <end position="223"/>
    </location>
</feature>
<dbReference type="SUPFAM" id="SSF49329">
    <property type="entry name" value="Cu,Zn superoxide dismutase-like"/>
    <property type="match status" value="1"/>
</dbReference>
<sequence>MRTLPTVLFLATTLALGACKREAPAAADAPAAAATPATSPASAAKPAPAAMPAQAAQAAASAALSPTQGNQVAGEVKFETVDGAVHVTGTITGLKPNSEHGFHIHEFGDCSAPDGSSAGGHFNPAKSEHGQASSDPHHGGDMPNLKADADGKATIDAPVSNNVNIGKGDGFDILNHAVIVHADPDDYKTQPTGNAGGRLACGVIKGNATAAAPAAAAAAPSAQ</sequence>
<dbReference type="RefSeq" id="WP_053838455.1">
    <property type="nucleotide sequence ID" value="NZ_CP076251.1"/>
</dbReference>
<protein>
    <recommendedName>
        <fullName evidence="2">Superoxide dismutase [Cu-Zn]</fullName>
        <ecNumber evidence="2">1.15.1.1</ecNumber>
    </recommendedName>
</protein>
<dbReference type="PROSITE" id="PS00332">
    <property type="entry name" value="SOD_CU_ZN_2"/>
    <property type="match status" value="1"/>
</dbReference>
<feature type="region of interest" description="Disordered" evidence="3">
    <location>
        <begin position="114"/>
        <end position="144"/>
    </location>
</feature>
<dbReference type="PROSITE" id="PS00087">
    <property type="entry name" value="SOD_CU_ZN_1"/>
    <property type="match status" value="1"/>
</dbReference>
<dbReference type="PANTHER" id="PTHR10003">
    <property type="entry name" value="SUPEROXIDE DISMUTASE CU-ZN -RELATED"/>
    <property type="match status" value="1"/>
</dbReference>
<dbReference type="EMBL" id="CXOJ01000053">
    <property type="protein sequence ID" value="CTP89072.1"/>
    <property type="molecule type" value="Genomic_DNA"/>
</dbReference>
<comment type="catalytic activity">
    <reaction evidence="2">
        <text>2 superoxide + 2 H(+) = H2O2 + O2</text>
        <dbReference type="Rhea" id="RHEA:20696"/>
        <dbReference type="ChEBI" id="CHEBI:15378"/>
        <dbReference type="ChEBI" id="CHEBI:15379"/>
        <dbReference type="ChEBI" id="CHEBI:16240"/>
        <dbReference type="ChEBI" id="CHEBI:18421"/>
        <dbReference type="EC" id="1.15.1.1"/>
    </reaction>
</comment>
<gene>
    <name evidence="6" type="ORF">XTPLMG730_2350</name>
</gene>
<evidence type="ECO:0000313" key="7">
    <source>
        <dbReference type="Proteomes" id="UP000045978"/>
    </source>
</evidence>
<comment type="cofactor">
    <cofactor evidence="2">
        <name>Cu cation</name>
        <dbReference type="ChEBI" id="CHEBI:23378"/>
    </cofactor>
    <text evidence="2">Binds 1 copper ion per subunit.</text>
</comment>
<dbReference type="InterPro" id="IPR018152">
    <property type="entry name" value="SOD_Cu/Zn_BS"/>
</dbReference>
<keyword evidence="2" id="KW-0862">Zinc</keyword>
<comment type="cofactor">
    <cofactor evidence="2">
        <name>Zn(2+)</name>
        <dbReference type="ChEBI" id="CHEBI:29105"/>
    </cofactor>
    <text evidence="2">Binds 1 zinc ion per subunit.</text>
</comment>
<evidence type="ECO:0000259" key="5">
    <source>
        <dbReference type="Pfam" id="PF00080"/>
    </source>
</evidence>
<accession>A0A0K2ZVQ2</accession>
<dbReference type="AlphaFoldDB" id="A0A0K2ZVQ2"/>
<evidence type="ECO:0000313" key="6">
    <source>
        <dbReference type="EMBL" id="CTP89072.1"/>
    </source>
</evidence>
<dbReference type="PROSITE" id="PS51257">
    <property type="entry name" value="PROKAR_LIPOPROTEIN"/>
    <property type="match status" value="1"/>
</dbReference>
<dbReference type="InterPro" id="IPR024134">
    <property type="entry name" value="SOD_Cu/Zn_/chaperone"/>
</dbReference>
<feature type="domain" description="Superoxide dismutase copper/zinc binding" evidence="5">
    <location>
        <begin position="72"/>
        <end position="204"/>
    </location>
</feature>
<dbReference type="Gene3D" id="2.60.40.200">
    <property type="entry name" value="Superoxide dismutase, copper/zinc binding domain"/>
    <property type="match status" value="1"/>
</dbReference>
<dbReference type="GO" id="GO:0005507">
    <property type="term" value="F:copper ion binding"/>
    <property type="evidence" value="ECO:0007669"/>
    <property type="project" value="InterPro"/>
</dbReference>
<dbReference type="InterPro" id="IPR036423">
    <property type="entry name" value="SOD-like_Cu/Zn_dom_sf"/>
</dbReference>
<keyword evidence="2" id="KW-0560">Oxidoreductase</keyword>
<dbReference type="InterPro" id="IPR001424">
    <property type="entry name" value="SOD_Cu_Zn_dom"/>
</dbReference>
<feature type="signal peptide" evidence="4">
    <location>
        <begin position="1"/>
        <end position="17"/>
    </location>
</feature>
<dbReference type="GO" id="GO:0004784">
    <property type="term" value="F:superoxide dismutase activity"/>
    <property type="evidence" value="ECO:0007669"/>
    <property type="project" value="UniProtKB-EC"/>
</dbReference>
<keyword evidence="2" id="KW-0186">Copper</keyword>
<name>A0A0K2ZVQ2_9XANT</name>
<reference evidence="6 7" key="1">
    <citation type="submission" date="2015-07" db="EMBL/GenBank/DDBJ databases">
        <authorList>
            <person name="Noorani M."/>
        </authorList>
    </citation>
    <scope>NUCLEOTIDE SEQUENCE [LARGE SCALE GENOMIC DNA]</scope>
    <source>
        <strain evidence="6">LMG730</strain>
    </source>
</reference>
<evidence type="ECO:0000256" key="1">
    <source>
        <dbReference type="ARBA" id="ARBA00010457"/>
    </source>
</evidence>
<comment type="similarity">
    <text evidence="1 2">Belongs to the Cu-Zn superoxide dismutase family.</text>
</comment>
<keyword evidence="2" id="KW-0479">Metal-binding</keyword>
<dbReference type="PRINTS" id="PR00068">
    <property type="entry name" value="CUZNDISMTASE"/>
</dbReference>
<dbReference type="EC" id="1.15.1.1" evidence="2"/>
<proteinExistence type="inferred from homology"/>
<dbReference type="Proteomes" id="UP000045978">
    <property type="component" value="Unassembled WGS sequence"/>
</dbReference>
<evidence type="ECO:0000256" key="3">
    <source>
        <dbReference type="SAM" id="MobiDB-lite"/>
    </source>
</evidence>
<keyword evidence="4" id="KW-0732">Signal</keyword>
<dbReference type="Pfam" id="PF00080">
    <property type="entry name" value="Sod_Cu"/>
    <property type="match status" value="1"/>
</dbReference>